<dbReference type="Proteomes" id="UP000287972">
    <property type="component" value="Unassembled WGS sequence"/>
</dbReference>
<feature type="region of interest" description="Disordered" evidence="1">
    <location>
        <begin position="1"/>
        <end position="142"/>
    </location>
</feature>
<feature type="compositionally biased region" description="Basic and acidic residues" evidence="1">
    <location>
        <begin position="22"/>
        <end position="39"/>
    </location>
</feature>
<organism evidence="2 3">
    <name type="scientific">Fusarium floridanum</name>
    <dbReference type="NCBI Taxonomy" id="1325733"/>
    <lineage>
        <taxon>Eukaryota</taxon>
        <taxon>Fungi</taxon>
        <taxon>Dikarya</taxon>
        <taxon>Ascomycota</taxon>
        <taxon>Pezizomycotina</taxon>
        <taxon>Sordariomycetes</taxon>
        <taxon>Hypocreomycetidae</taxon>
        <taxon>Hypocreales</taxon>
        <taxon>Nectriaceae</taxon>
        <taxon>Fusarium</taxon>
        <taxon>Fusarium solani species complex</taxon>
    </lineage>
</organism>
<gene>
    <name evidence="2" type="ORF">CEP51_009637</name>
</gene>
<accession>A0A428RH06</accession>
<comment type="caution">
    <text evidence="2">The sequence shown here is derived from an EMBL/GenBank/DDBJ whole genome shotgun (WGS) entry which is preliminary data.</text>
</comment>
<dbReference type="EMBL" id="NKCL01000278">
    <property type="protein sequence ID" value="RSL76801.1"/>
    <property type="molecule type" value="Genomic_DNA"/>
</dbReference>
<keyword evidence="3" id="KW-1185">Reference proteome</keyword>
<proteinExistence type="predicted"/>
<dbReference type="AlphaFoldDB" id="A0A428RH06"/>
<evidence type="ECO:0000313" key="2">
    <source>
        <dbReference type="EMBL" id="RSL76801.1"/>
    </source>
</evidence>
<name>A0A428RH06_9HYPO</name>
<feature type="compositionally biased region" description="Basic and acidic residues" evidence="1">
    <location>
        <begin position="46"/>
        <end position="71"/>
    </location>
</feature>
<feature type="compositionally biased region" description="Basic and acidic residues" evidence="1">
    <location>
        <begin position="95"/>
        <end position="107"/>
    </location>
</feature>
<evidence type="ECO:0000256" key="1">
    <source>
        <dbReference type="SAM" id="MobiDB-lite"/>
    </source>
</evidence>
<protein>
    <submittedName>
        <fullName evidence="2">Uncharacterized protein</fullName>
    </submittedName>
</protein>
<evidence type="ECO:0000313" key="3">
    <source>
        <dbReference type="Proteomes" id="UP000287972"/>
    </source>
</evidence>
<feature type="compositionally biased region" description="Basic and acidic residues" evidence="1">
    <location>
        <begin position="1"/>
        <end position="10"/>
    </location>
</feature>
<reference evidence="2 3" key="1">
    <citation type="submission" date="2017-06" db="EMBL/GenBank/DDBJ databases">
        <title>Comparative genomic analysis of Ambrosia Fusariam Clade fungi.</title>
        <authorList>
            <person name="Stajich J.E."/>
            <person name="Carrillo J."/>
            <person name="Kijimoto T."/>
            <person name="Eskalen A."/>
            <person name="O'Donnell K."/>
            <person name="Kasson M."/>
        </authorList>
    </citation>
    <scope>NUCLEOTIDE SEQUENCE [LARGE SCALE GENOMIC DNA]</scope>
    <source>
        <strain evidence="2 3">NRRL62606</strain>
    </source>
</reference>
<sequence length="142" mass="15236">MSKLVDDVKSGLKGIRGAGDAIRGEVLKATDQAFERNPDHPTTVESRTENEAIAEKGKKDLRGADEMLARHEWKRKGVAPPTEGVAAEENQPISEGDRPAETLHREPGTIAPGEASHYGTGRVEETGAGDAAPDVSEKHRYA</sequence>